<accession>A0A8J1XFJ5</accession>
<evidence type="ECO:0000256" key="11">
    <source>
        <dbReference type="ARBA" id="ARBA00022833"/>
    </source>
</evidence>
<feature type="compositionally biased region" description="Polar residues" evidence="16">
    <location>
        <begin position="1293"/>
        <end position="1303"/>
    </location>
</feature>
<evidence type="ECO:0000313" key="17">
    <source>
        <dbReference type="EMBL" id="CAH1785103.1"/>
    </source>
</evidence>
<dbReference type="CDD" id="cd05838">
    <property type="entry name" value="PWWP_NSD_rpt2"/>
    <property type="match status" value="1"/>
</dbReference>
<dbReference type="SUPFAM" id="SSF57903">
    <property type="entry name" value="FYVE/PHD zinc finger"/>
    <property type="match status" value="3"/>
</dbReference>
<dbReference type="GO" id="GO:0140938">
    <property type="term" value="F:histone H3 methyltransferase activity"/>
    <property type="evidence" value="ECO:0007669"/>
    <property type="project" value="UniProtKB-ARBA"/>
</dbReference>
<dbReference type="SMART" id="SM00317">
    <property type="entry name" value="SET"/>
    <property type="match status" value="1"/>
</dbReference>
<dbReference type="SMART" id="SM00570">
    <property type="entry name" value="AWS"/>
    <property type="match status" value="1"/>
</dbReference>
<feature type="compositionally biased region" description="Pro residues" evidence="16">
    <location>
        <begin position="1"/>
        <end position="10"/>
    </location>
</feature>
<evidence type="ECO:0000256" key="1">
    <source>
        <dbReference type="ARBA" id="ARBA00004123"/>
    </source>
</evidence>
<dbReference type="FunFam" id="3.30.40.10:FF:000025">
    <property type="entry name" value="Histone-lysine N-methyltransferase"/>
    <property type="match status" value="1"/>
</dbReference>
<dbReference type="PROSITE" id="PS50280">
    <property type="entry name" value="SET"/>
    <property type="match status" value="1"/>
</dbReference>
<keyword evidence="3" id="KW-0158">Chromosome</keyword>
<keyword evidence="6" id="KW-0808">Transferase</keyword>
<feature type="region of interest" description="Disordered" evidence="16">
    <location>
        <begin position="313"/>
        <end position="393"/>
    </location>
</feature>
<dbReference type="Gene3D" id="2.170.270.10">
    <property type="entry name" value="SET domain"/>
    <property type="match status" value="1"/>
</dbReference>
<dbReference type="InterPro" id="IPR055197">
    <property type="entry name" value="PHDvar_NSD"/>
</dbReference>
<dbReference type="PROSITE" id="PS01359">
    <property type="entry name" value="ZF_PHD_1"/>
    <property type="match status" value="1"/>
</dbReference>
<dbReference type="Pfam" id="PF22908">
    <property type="entry name" value="PHD_NSD"/>
    <property type="match status" value="1"/>
</dbReference>
<dbReference type="Pfam" id="PF23011">
    <property type="entry name" value="PHD-1st_NSD"/>
    <property type="match status" value="1"/>
</dbReference>
<evidence type="ECO:0000256" key="5">
    <source>
        <dbReference type="ARBA" id="ARBA00022603"/>
    </source>
</evidence>
<dbReference type="InterPro" id="IPR009071">
    <property type="entry name" value="HMG_box_dom"/>
</dbReference>
<keyword evidence="18" id="KW-1185">Reference proteome</keyword>
<evidence type="ECO:0000256" key="14">
    <source>
        <dbReference type="ARBA" id="ARBA00023163"/>
    </source>
</evidence>
<comment type="caution">
    <text evidence="17">The sequence shown here is derived from an EMBL/GenBank/DDBJ whole genome shotgun (WGS) entry which is preliminary data.</text>
</comment>
<evidence type="ECO:0000256" key="7">
    <source>
        <dbReference type="ARBA" id="ARBA00022691"/>
    </source>
</evidence>
<feature type="region of interest" description="Disordered" evidence="16">
    <location>
        <begin position="420"/>
        <end position="497"/>
    </location>
</feature>
<feature type="compositionally biased region" description="Low complexity" evidence="16">
    <location>
        <begin position="1337"/>
        <end position="1347"/>
    </location>
</feature>
<name>A0A8J1XFJ5_OWEFU</name>
<dbReference type="SMART" id="SM00249">
    <property type="entry name" value="PHD"/>
    <property type="match status" value="4"/>
</dbReference>
<dbReference type="PROSITE" id="PS50868">
    <property type="entry name" value="POST_SET"/>
    <property type="match status" value="1"/>
</dbReference>
<dbReference type="CDD" id="cd15564">
    <property type="entry name" value="PHD1_NSD"/>
    <property type="match status" value="1"/>
</dbReference>
<dbReference type="CDD" id="cd19173">
    <property type="entry name" value="SET_NSD"/>
    <property type="match status" value="1"/>
</dbReference>
<evidence type="ECO:0000256" key="13">
    <source>
        <dbReference type="ARBA" id="ARBA00023015"/>
    </source>
</evidence>
<dbReference type="Pfam" id="PF00855">
    <property type="entry name" value="PWWP"/>
    <property type="match status" value="2"/>
</dbReference>
<dbReference type="InterPro" id="IPR019787">
    <property type="entry name" value="Znf_PHD-finger"/>
</dbReference>
<dbReference type="FunFam" id="2.170.270.10:FF:000002">
    <property type="entry name" value="Histone-lysine N-methyltransferase"/>
    <property type="match status" value="1"/>
</dbReference>
<feature type="region of interest" description="Disordered" evidence="16">
    <location>
        <begin position="1262"/>
        <end position="1307"/>
    </location>
</feature>
<dbReference type="Gene3D" id="3.30.40.10">
    <property type="entry name" value="Zinc/RING finger domain, C3HC4 (zinc finger)"/>
    <property type="match status" value="4"/>
</dbReference>
<feature type="compositionally biased region" description="Basic residues" evidence="16">
    <location>
        <begin position="141"/>
        <end position="155"/>
    </location>
</feature>
<feature type="compositionally biased region" description="Polar residues" evidence="16">
    <location>
        <begin position="1371"/>
        <end position="1384"/>
    </location>
</feature>
<evidence type="ECO:0000256" key="10">
    <source>
        <dbReference type="ARBA" id="ARBA00022771"/>
    </source>
</evidence>
<dbReference type="Gene3D" id="1.10.30.10">
    <property type="entry name" value="High mobility group box domain"/>
    <property type="match status" value="1"/>
</dbReference>
<feature type="region of interest" description="Disordered" evidence="16">
    <location>
        <begin position="519"/>
        <end position="561"/>
    </location>
</feature>
<dbReference type="OrthoDB" id="422362at2759"/>
<dbReference type="InterPro" id="IPR059153">
    <property type="entry name" value="NSD_PHD-1st"/>
</dbReference>
<dbReference type="InterPro" id="IPR006560">
    <property type="entry name" value="AWS_dom"/>
</dbReference>
<dbReference type="InterPro" id="IPR047443">
    <property type="entry name" value="HMG-box_NSD2"/>
</dbReference>
<keyword evidence="7" id="KW-0949">S-adenosyl-L-methionine</keyword>
<keyword evidence="12" id="KW-0156">Chromatin regulator</keyword>
<evidence type="ECO:0000256" key="9">
    <source>
        <dbReference type="ARBA" id="ARBA00022737"/>
    </source>
</evidence>
<feature type="region of interest" description="Disordered" evidence="16">
    <location>
        <begin position="1321"/>
        <end position="1396"/>
    </location>
</feature>
<dbReference type="InterPro" id="IPR011011">
    <property type="entry name" value="Znf_FYVE_PHD"/>
</dbReference>
<dbReference type="PROSITE" id="PS50118">
    <property type="entry name" value="HMG_BOX_2"/>
    <property type="match status" value="1"/>
</dbReference>
<evidence type="ECO:0000256" key="8">
    <source>
        <dbReference type="ARBA" id="ARBA00022723"/>
    </source>
</evidence>
<dbReference type="GO" id="GO:0005694">
    <property type="term" value="C:chromosome"/>
    <property type="evidence" value="ECO:0007669"/>
    <property type="project" value="UniProtKB-SubCell"/>
</dbReference>
<dbReference type="InterPro" id="IPR001214">
    <property type="entry name" value="SET_dom"/>
</dbReference>
<feature type="compositionally biased region" description="Polar residues" evidence="16">
    <location>
        <begin position="33"/>
        <end position="46"/>
    </location>
</feature>
<dbReference type="Proteomes" id="UP000749559">
    <property type="component" value="Unassembled WGS sequence"/>
</dbReference>
<feature type="compositionally biased region" description="Acidic residues" evidence="16">
    <location>
        <begin position="455"/>
        <end position="467"/>
    </location>
</feature>
<dbReference type="InterPro" id="IPR019786">
    <property type="entry name" value="Zinc_finger_PHD-type_CS"/>
</dbReference>
<dbReference type="FunFam" id="2.30.30.140:FF:000099">
    <property type="entry name" value="Histone-lysine N-methyltransferase"/>
    <property type="match status" value="1"/>
</dbReference>
<dbReference type="GO" id="GO:0005634">
    <property type="term" value="C:nucleus"/>
    <property type="evidence" value="ECO:0007669"/>
    <property type="project" value="UniProtKB-SubCell"/>
</dbReference>
<dbReference type="InterPro" id="IPR013083">
    <property type="entry name" value="Znf_RING/FYVE/PHD"/>
</dbReference>
<dbReference type="Pfam" id="PF00856">
    <property type="entry name" value="SET"/>
    <property type="match status" value="1"/>
</dbReference>
<proteinExistence type="predicted"/>
<evidence type="ECO:0000256" key="4">
    <source>
        <dbReference type="ARBA" id="ARBA00022553"/>
    </source>
</evidence>
<dbReference type="InterPro" id="IPR036910">
    <property type="entry name" value="HMG_box_dom_sf"/>
</dbReference>
<dbReference type="CDD" id="cd21991">
    <property type="entry name" value="HMG-box_NSD2"/>
    <property type="match status" value="1"/>
</dbReference>
<dbReference type="Gene3D" id="2.30.30.140">
    <property type="match status" value="2"/>
</dbReference>
<dbReference type="Pfam" id="PF17982">
    <property type="entry name" value="C5HCH"/>
    <property type="match status" value="1"/>
</dbReference>
<keyword evidence="5" id="KW-0489">Methyltransferase</keyword>
<feature type="compositionally biased region" description="Basic and acidic residues" evidence="16">
    <location>
        <begin position="479"/>
        <end position="495"/>
    </location>
</feature>
<dbReference type="InterPro" id="IPR003616">
    <property type="entry name" value="Post-SET_dom"/>
</dbReference>
<dbReference type="InterPro" id="IPR055198">
    <property type="entry name" value="NSD_PHD"/>
</dbReference>
<keyword evidence="13" id="KW-0805">Transcription regulation</keyword>
<dbReference type="Pfam" id="PF23004">
    <property type="entry name" value="PHDvar_NSD"/>
    <property type="match status" value="1"/>
</dbReference>
<dbReference type="PROSITE" id="PS50089">
    <property type="entry name" value="ZF_RING_2"/>
    <property type="match status" value="1"/>
</dbReference>
<keyword evidence="11" id="KW-0862">Zinc</keyword>
<dbReference type="InterPro" id="IPR001841">
    <property type="entry name" value="Znf_RING"/>
</dbReference>
<dbReference type="GO" id="GO:0008270">
    <property type="term" value="F:zinc ion binding"/>
    <property type="evidence" value="ECO:0007669"/>
    <property type="project" value="UniProtKB-KW"/>
</dbReference>
<dbReference type="GO" id="GO:0003677">
    <property type="term" value="F:DNA binding"/>
    <property type="evidence" value="ECO:0007669"/>
    <property type="project" value="UniProtKB-UniRule"/>
</dbReference>
<keyword evidence="15" id="KW-0539">Nucleus</keyword>
<keyword evidence="9" id="KW-0677">Repeat</keyword>
<evidence type="ECO:0000256" key="3">
    <source>
        <dbReference type="ARBA" id="ARBA00022454"/>
    </source>
</evidence>
<dbReference type="PROSITE" id="PS50812">
    <property type="entry name" value="PWWP"/>
    <property type="match status" value="2"/>
</dbReference>
<dbReference type="InterPro" id="IPR050777">
    <property type="entry name" value="SET2_Histone-Lys_MeTrsfase"/>
</dbReference>
<dbReference type="InterPro" id="IPR001965">
    <property type="entry name" value="Znf_PHD"/>
</dbReference>
<dbReference type="SUPFAM" id="SSF63748">
    <property type="entry name" value="Tudor/PWWP/MBT"/>
    <property type="match status" value="2"/>
</dbReference>
<feature type="region of interest" description="Disordered" evidence="16">
    <location>
        <begin position="1"/>
        <end position="93"/>
    </location>
</feature>
<dbReference type="PANTHER" id="PTHR22884">
    <property type="entry name" value="SET DOMAIN PROTEINS"/>
    <property type="match status" value="1"/>
</dbReference>
<sequence length="1396" mass="155228">MAEGGRPPPGVGGNQGRCQPHKSVRHNLPVMPSMSQNPKIAQSKASVKQYPPHLDLIAKQQDSQNKTDGSSIAPCAPVSIPVPTTPKASELPNLVTGDLSEKLAEKKSSPTSIKIKIKRSVKEGQEQLTSSVSVSDGEVHHKSKKKHKKQKKSHSKEKEPVVMTQIVSGKQPEVGANDKPIKWLVGDLVWSKVSGHPWWPCMISFDPIDGISTKMAGGALKKRMYHTQFFGSAAERGWVSEAATLEFKGKEAFDKDVAQQISEAKSKKQKASAIERFKTKCSGQRQLALDLAIKEANDALKLSIDERKQKLTFVYQIPQPKPTSSKTDSSKADSTKSSKKRKADDIDSENESLSEPVSKRQKTTKTPSTTPKSKSRPQKNQGQFSVYCNKHRDDVRKEHPEYDEEMIEGCLTLQWNSMTGKQRARYKSKLHSSDAETSSPGKRNRKPNPKLLDGGDFDTDESSEDEEVVFKPKKRKPVKKEQSIKKEEVDCKEPITHQTSADDLADIISSVASGAGKITMKQSEGTSEEDAAPNIKKAPRRKKSIVDDTASETGSEAGGAPKLVRPEACNMELEIFSLSAAGPTKKENVCLICEEPGEVVQCTGPCNGTYHSDCLGLKAVQSTDFKCDECISGTHKCFVCKERTGSTRRCTTANCGKFYHDACLAKFPLTRQEGKVLHCPLHTCLTCANDSHSKAKATKGRFMRCVRCPVAYHVGDYCMAAGCVSLGGYNMVCSRHFKPVKSLSHHSHINVAWCFLCSEGGTLLCCESCPASFHAECLEIPFPEESWFCSSCAAGQRPLYGDIVWVKLGSYRWWPGQICHPKNVPNNIQEKPHQVGEFPIKFFGSHDYFWTHQARVFLYQEGDKGSSDTANGKRLAKVFQKAVNEASAAYKIWKVAKDHKEQKEIEANDKKPAPFKYIKTNLPLGNVQIYRPNPQLLSTCECLPNDENPCGSDEKCHNRMVMYECHPSTCPAKEACQNQRFQKRQYPDSTPFRCPGRGWGLKTNVDIKKGEFVNEYVGELISEEECQRRIKQAHDDNICNFYMMTLDSRRVIDAGPKGNMSRFMNHSCDPNCVTQKWTVLGDIRVGLFAKVDIPAGTELTFNYELESRGDEKTKCMCETKNCSGYIGLRPKSAAVLAIEQKKDSNKKRKRKRPKAVKKEHEDECFRCGYGGELVMCDRTKCPKAYHLKCLDLPSKPHGKWDCPWHHCDTCGKVAVKLCIECPNSFCKSHLEGNTYQFPENKLYCSDHDDIINEMLTKGHSVIKQESDVSSQVSSNDKTESELETDDSSSPDDVTNTDSNTIKSEISDSGLKSLELQNNSGVESDLALNNNRKKQTKKSTAISKTKTPKSAELKENGPPSKKMNSKSEKNTRVNGNQTPKCNGGTSDEDEFGLVIDC</sequence>
<comment type="subcellular location">
    <subcellularLocation>
        <location evidence="2">Chromosome</location>
    </subcellularLocation>
    <subcellularLocation>
        <location evidence="1">Nucleus</location>
    </subcellularLocation>
</comment>
<keyword evidence="8" id="KW-0479">Metal-binding</keyword>
<dbReference type="GO" id="GO:0016279">
    <property type="term" value="F:protein-lysine N-methyltransferase activity"/>
    <property type="evidence" value="ECO:0007669"/>
    <property type="project" value="UniProtKB-ARBA"/>
</dbReference>
<evidence type="ECO:0000256" key="6">
    <source>
        <dbReference type="ARBA" id="ARBA00022679"/>
    </source>
</evidence>
<dbReference type="PROSITE" id="PS50016">
    <property type="entry name" value="ZF_PHD_2"/>
    <property type="match status" value="2"/>
</dbReference>
<protein>
    <submittedName>
        <fullName evidence="17">Uncharacterized protein</fullName>
    </submittedName>
</protein>
<dbReference type="SUPFAM" id="SSF82199">
    <property type="entry name" value="SET domain"/>
    <property type="match status" value="1"/>
</dbReference>
<dbReference type="PROSITE" id="PS51215">
    <property type="entry name" value="AWS"/>
    <property type="match status" value="1"/>
</dbReference>
<feature type="compositionally biased region" description="Polar residues" evidence="16">
    <location>
        <begin position="60"/>
        <end position="70"/>
    </location>
</feature>
<dbReference type="GO" id="GO:0032259">
    <property type="term" value="P:methylation"/>
    <property type="evidence" value="ECO:0007669"/>
    <property type="project" value="UniProtKB-KW"/>
</dbReference>
<keyword evidence="10" id="KW-0863">Zinc-finger</keyword>
<dbReference type="EMBL" id="CAIIXF020000005">
    <property type="protein sequence ID" value="CAH1785103.1"/>
    <property type="molecule type" value="Genomic_DNA"/>
</dbReference>
<dbReference type="CDD" id="cd20144">
    <property type="entry name" value="PWWP_NSD_rpt1"/>
    <property type="match status" value="1"/>
</dbReference>
<dbReference type="SMART" id="SM00293">
    <property type="entry name" value="PWWP"/>
    <property type="match status" value="2"/>
</dbReference>
<evidence type="ECO:0000256" key="2">
    <source>
        <dbReference type="ARBA" id="ARBA00004286"/>
    </source>
</evidence>
<evidence type="ECO:0000256" key="12">
    <source>
        <dbReference type="ARBA" id="ARBA00022853"/>
    </source>
</evidence>
<reference evidence="17" key="1">
    <citation type="submission" date="2022-03" db="EMBL/GenBank/DDBJ databases">
        <authorList>
            <person name="Martin C."/>
        </authorList>
    </citation>
    <scope>NUCLEOTIDE SEQUENCE</scope>
</reference>
<gene>
    <name evidence="17" type="ORF">OFUS_LOCUS11209</name>
</gene>
<dbReference type="CDD" id="cd15568">
    <property type="entry name" value="PHD5_NSD"/>
    <property type="match status" value="1"/>
</dbReference>
<feature type="region of interest" description="Disordered" evidence="16">
    <location>
        <begin position="120"/>
        <end position="160"/>
    </location>
</feature>
<evidence type="ECO:0000313" key="18">
    <source>
        <dbReference type="Proteomes" id="UP000749559"/>
    </source>
</evidence>
<evidence type="ECO:0000256" key="15">
    <source>
        <dbReference type="ARBA" id="ARBA00023242"/>
    </source>
</evidence>
<dbReference type="InterPro" id="IPR046341">
    <property type="entry name" value="SET_dom_sf"/>
</dbReference>
<dbReference type="Pfam" id="PF00628">
    <property type="entry name" value="PHD"/>
    <property type="match status" value="1"/>
</dbReference>
<dbReference type="SUPFAM" id="SSF47095">
    <property type="entry name" value="HMG-box"/>
    <property type="match status" value="1"/>
</dbReference>
<organism evidence="17 18">
    <name type="scientific">Owenia fusiformis</name>
    <name type="common">Polychaete worm</name>
    <dbReference type="NCBI Taxonomy" id="6347"/>
    <lineage>
        <taxon>Eukaryota</taxon>
        <taxon>Metazoa</taxon>
        <taxon>Spiralia</taxon>
        <taxon>Lophotrochozoa</taxon>
        <taxon>Annelida</taxon>
        <taxon>Polychaeta</taxon>
        <taxon>Sedentaria</taxon>
        <taxon>Canalipalpata</taxon>
        <taxon>Sabellida</taxon>
        <taxon>Oweniida</taxon>
        <taxon>Oweniidae</taxon>
        <taxon>Owenia</taxon>
    </lineage>
</organism>
<dbReference type="InterPro" id="IPR041306">
    <property type="entry name" value="C5HCH"/>
</dbReference>
<keyword evidence="14" id="KW-0804">Transcription</keyword>
<dbReference type="Pfam" id="PF17907">
    <property type="entry name" value="AWS"/>
    <property type="match status" value="1"/>
</dbReference>
<keyword evidence="4" id="KW-0597">Phosphoprotein</keyword>
<dbReference type="InterPro" id="IPR000313">
    <property type="entry name" value="PWWP_dom"/>
</dbReference>
<evidence type="ECO:0000256" key="16">
    <source>
        <dbReference type="SAM" id="MobiDB-lite"/>
    </source>
</evidence>
<dbReference type="CDD" id="cd15567">
    <property type="entry name" value="PHD4_NSD"/>
    <property type="match status" value="1"/>
</dbReference>